<dbReference type="Pfam" id="PF02791">
    <property type="entry name" value="DDT"/>
    <property type="match status" value="1"/>
</dbReference>
<feature type="region of interest" description="Disordered" evidence="6">
    <location>
        <begin position="1042"/>
        <end position="1087"/>
    </location>
</feature>
<comment type="subcellular location">
    <subcellularLocation>
        <location evidence="1 4">Nucleus</location>
    </subcellularLocation>
</comment>
<feature type="compositionally biased region" description="Basic and acidic residues" evidence="6">
    <location>
        <begin position="514"/>
        <end position="536"/>
    </location>
</feature>
<feature type="domain" description="WAC" evidence="7">
    <location>
        <begin position="23"/>
        <end position="131"/>
    </location>
</feature>
<feature type="compositionally biased region" description="Acidic residues" evidence="6">
    <location>
        <begin position="856"/>
        <end position="866"/>
    </location>
</feature>
<dbReference type="PANTHER" id="PTHR32075">
    <property type="entry name" value="ISWI CHROMATIN-REMODELING COMPLEX SUBUNIT YPL216W-RELATED"/>
    <property type="match status" value="1"/>
</dbReference>
<evidence type="ECO:0000256" key="4">
    <source>
        <dbReference type="PROSITE-ProRule" id="PRU00475"/>
    </source>
</evidence>
<feature type="region of interest" description="Disordered" evidence="6">
    <location>
        <begin position="939"/>
        <end position="970"/>
    </location>
</feature>
<feature type="compositionally biased region" description="Basic and acidic residues" evidence="6">
    <location>
        <begin position="547"/>
        <end position="567"/>
    </location>
</feature>
<feature type="region of interest" description="Disordered" evidence="6">
    <location>
        <begin position="737"/>
        <end position="761"/>
    </location>
</feature>
<protein>
    <submittedName>
        <fullName evidence="8">ATP-utilizing chromatin assembly and remodelling N-terminal family protein</fullName>
    </submittedName>
</protein>
<evidence type="ECO:0000256" key="6">
    <source>
        <dbReference type="SAM" id="MobiDB-lite"/>
    </source>
</evidence>
<dbReference type="AlphaFoldDB" id="A0A8H6BZU4"/>
<dbReference type="InterPro" id="IPR013136">
    <property type="entry name" value="WSTF_Acf1_Cbp146"/>
</dbReference>
<reference evidence="8 9" key="1">
    <citation type="submission" date="2020-03" db="EMBL/GenBank/DDBJ databases">
        <title>FDA dAtabase for Regulatory Grade micrObial Sequences (FDA-ARGOS): Supporting development and validation of Infectious Disease Dx tests.</title>
        <authorList>
            <person name="Campos J."/>
            <person name="Goldberg B."/>
            <person name="Tallon L."/>
            <person name="Sadzewicz L."/>
            <person name="Vavikolanu K."/>
            <person name="Mehta A."/>
            <person name="Aluvathingal J."/>
            <person name="Nadendla S."/>
            <person name="Nandy P."/>
            <person name="Geyer C."/>
            <person name="Yan Y."/>
            <person name="Sichtig H."/>
        </authorList>
    </citation>
    <scope>NUCLEOTIDE SEQUENCE [LARGE SCALE GENOMIC DNA]</scope>
    <source>
        <strain evidence="8 9">FDAARGOS_656</strain>
    </source>
</reference>
<dbReference type="InterPro" id="IPR018501">
    <property type="entry name" value="DDT_dom"/>
</dbReference>
<dbReference type="GO" id="GO:0000781">
    <property type="term" value="C:chromosome, telomeric region"/>
    <property type="evidence" value="ECO:0007669"/>
    <property type="project" value="GOC"/>
</dbReference>
<accession>A0A8H6BZU4</accession>
<feature type="region of interest" description="Disordered" evidence="6">
    <location>
        <begin position="484"/>
        <end position="591"/>
    </location>
</feature>
<dbReference type="PROSITE" id="PS51136">
    <property type="entry name" value="WAC"/>
    <property type="match status" value="1"/>
</dbReference>
<evidence type="ECO:0000259" key="7">
    <source>
        <dbReference type="PROSITE" id="PS51136"/>
    </source>
</evidence>
<comment type="caution">
    <text evidence="8">The sequence shown here is derived from an EMBL/GenBank/DDBJ whole genome shotgun (WGS) entry which is preliminary data.</text>
</comment>
<dbReference type="GO" id="GO:0000785">
    <property type="term" value="C:chromatin"/>
    <property type="evidence" value="ECO:0007669"/>
    <property type="project" value="UniProtKB-ARBA"/>
</dbReference>
<dbReference type="GO" id="GO:0005634">
    <property type="term" value="C:nucleus"/>
    <property type="evidence" value="ECO:0007669"/>
    <property type="project" value="UniProtKB-SubCell"/>
</dbReference>
<feature type="coiled-coil region" evidence="5">
    <location>
        <begin position="371"/>
        <end position="398"/>
    </location>
</feature>
<sequence>MVLYKRKQVKIIPPDDLPEDLTTQVWFIPETKEWFLSYSDYIKRMDYLKTRNFVCEITGNSCLTYFEALKSEEQEIREVEKNFPEALKEHILRFLQFNRISRLDMLVDNVYQVFKNDYFPGETVFLRGIDNNNNVSNNSTNNKEHLTKQRGTIREKVQYGQDQPTKYLVVRLNDNHQAIVTEQNISRDRNHFTKWLIKTFIKLTMSRSYKVGAPWVVKTKYAKKYSIPTTYPDDLKQFADTTPTGDIVFIQPKKKRGPQPKITETPPKPPKPPKELKKPKKIAIKAERKQPTPAPTKPIKFPTHYIPDAIMKEYEEEEAKGTPSFGLSQFQPTKKNIVEDLELKFDLQNSKPLPKILSLPENAKYWNQQIIEEEKEKEKETEGEIDEIERERERLSCYRLPSISEALQSWIFLNVYHNILNIDTFTFDDFVFAMGWNADQFSEDGRCELLDEIWCAVLSAIVSNELPTNKEAKDYKERDEIYGLTITLPEKDEINEDSENDSEEDEDEDEKEEDEKIKQEKQPQQDEKQNNIKDNESNSDQVSSSKPKGDDSEDHGSESESEEKQLDIDTEQSDSEENDKESNTDKPVVTHNAYECMNHRGTSWDERLRKRNFKDGNWQCILLGVLSLVEHVPQYETTINKIYHKLAPKDKPATALSVRNQFYDELDIELKFKALNILIDLVISSPLVRNHIDSCLENSTSLRRNRLDNLKEYKIVLESAQKAHQYITTKLATTKNVSQLDQSSPEQQQQSQQQQPQQTEQISEIKKGLDLNKLELSESERLLAEQDNEFKEQCNIRKDAIIKLNQLKEAKREIEQKLTELDCQRMKLLGKDRLYNRYWWFENNGLPNLHSGGNNNDEDDDDDENNDNNKKDEGENENENEDKGENVDSDNENEEVDDDVHDETYLMGRLWVQGPSNNDIAIHFKTDLKDAQEFSNKIDKKRLENDGQELDNGKVNEENNNNTTTTNGSDWRYYDKPEDITKLISWLNPWGKRESLLRKELSLVKEAIISSMEARRKALWIDQTPPEELEISDNIKKLKTKLFGGSGDDNENENHLKDKTDAAEEDDDVILTSSAKRARRSTGSRKRQKVVTVQDALEFGEPEDINKMIKELEKELIEKKDNREINRVLEWVNSRALDLFEKSLYEGGDKQKSNKSKQKKK</sequence>
<feature type="region of interest" description="Disordered" evidence="6">
    <location>
        <begin position="845"/>
        <end position="895"/>
    </location>
</feature>
<dbReference type="EMBL" id="JABWAD010000022">
    <property type="protein sequence ID" value="KAF6070868.1"/>
    <property type="molecule type" value="Genomic_DNA"/>
</dbReference>
<evidence type="ECO:0000256" key="1">
    <source>
        <dbReference type="ARBA" id="ARBA00004123"/>
    </source>
</evidence>
<gene>
    <name evidence="8" type="ORF">FOB64_001938</name>
</gene>
<dbReference type="Pfam" id="PF15612">
    <property type="entry name" value="WHIM1"/>
    <property type="match status" value="1"/>
</dbReference>
<feature type="region of interest" description="Disordered" evidence="6">
    <location>
        <begin position="246"/>
        <end position="279"/>
    </location>
</feature>
<dbReference type="Pfam" id="PF15613">
    <property type="entry name" value="WSD"/>
    <property type="match status" value="1"/>
</dbReference>
<evidence type="ECO:0000256" key="5">
    <source>
        <dbReference type="SAM" id="Coils"/>
    </source>
</evidence>
<feature type="coiled-coil region" evidence="5">
    <location>
        <begin position="797"/>
        <end position="827"/>
    </location>
</feature>
<dbReference type="Pfam" id="PF10537">
    <property type="entry name" value="WAC_Acf1_DNA_bd"/>
    <property type="match status" value="1"/>
</dbReference>
<dbReference type="InterPro" id="IPR028942">
    <property type="entry name" value="WHIM1_dom"/>
</dbReference>
<feature type="compositionally biased region" description="Low complexity" evidence="6">
    <location>
        <begin position="958"/>
        <end position="967"/>
    </location>
</feature>
<evidence type="ECO:0000256" key="2">
    <source>
        <dbReference type="ARBA" id="ARBA00023054"/>
    </source>
</evidence>
<evidence type="ECO:0000313" key="9">
    <source>
        <dbReference type="Proteomes" id="UP000536275"/>
    </source>
</evidence>
<evidence type="ECO:0000313" key="8">
    <source>
        <dbReference type="EMBL" id="KAF6070868.1"/>
    </source>
</evidence>
<feature type="compositionally biased region" description="Acidic residues" evidence="6">
    <location>
        <begin position="493"/>
        <end position="513"/>
    </location>
</feature>
<proteinExistence type="predicted"/>
<dbReference type="Proteomes" id="UP000536275">
    <property type="component" value="Unassembled WGS sequence"/>
</dbReference>
<dbReference type="InterPro" id="IPR028941">
    <property type="entry name" value="WHIM2_dom"/>
</dbReference>
<organism evidence="8 9">
    <name type="scientific">Candida albicans</name>
    <name type="common">Yeast</name>
    <dbReference type="NCBI Taxonomy" id="5476"/>
    <lineage>
        <taxon>Eukaryota</taxon>
        <taxon>Fungi</taxon>
        <taxon>Dikarya</taxon>
        <taxon>Ascomycota</taxon>
        <taxon>Saccharomycotina</taxon>
        <taxon>Pichiomycetes</taxon>
        <taxon>Debaryomycetaceae</taxon>
        <taxon>Candida/Lodderomyces clade</taxon>
        <taxon>Candida</taxon>
    </lineage>
</organism>
<feature type="compositionally biased region" description="Basic and acidic residues" evidence="6">
    <location>
        <begin position="1052"/>
        <end position="1062"/>
    </location>
</feature>
<dbReference type="GO" id="GO:0031509">
    <property type="term" value="P:subtelomeric heterochromatin formation"/>
    <property type="evidence" value="ECO:0007669"/>
    <property type="project" value="TreeGrafter"/>
</dbReference>
<feature type="compositionally biased region" description="Basic residues" evidence="6">
    <location>
        <begin position="1076"/>
        <end position="1087"/>
    </location>
</feature>
<keyword evidence="2 5" id="KW-0175">Coiled coil</keyword>
<feature type="compositionally biased region" description="Low complexity" evidence="6">
    <location>
        <begin position="742"/>
        <end position="761"/>
    </location>
</feature>
<feature type="compositionally biased region" description="Acidic residues" evidence="6">
    <location>
        <begin position="568"/>
        <end position="579"/>
    </location>
</feature>
<dbReference type="PANTHER" id="PTHR32075:SF6">
    <property type="entry name" value="ISWI CHROMATIN-REMODELING COMPLEX SUBUNIT YPL216W-RELATED"/>
    <property type="match status" value="1"/>
</dbReference>
<feature type="compositionally biased region" description="Basic and acidic residues" evidence="6">
    <location>
        <begin position="939"/>
        <end position="957"/>
    </location>
</feature>
<evidence type="ECO:0000256" key="3">
    <source>
        <dbReference type="ARBA" id="ARBA00023242"/>
    </source>
</evidence>
<keyword evidence="3 4" id="KW-0539">Nucleus</keyword>
<name>A0A8H6BZU4_CANAX</name>